<keyword evidence="5" id="KW-0375">Hydrogen ion transport</keyword>
<keyword evidence="12" id="KW-0066">ATP synthesis</keyword>
<dbReference type="Pfam" id="PF02823">
    <property type="entry name" value="ATP-synt_DE_N"/>
    <property type="match status" value="1"/>
</dbReference>
<evidence type="ECO:0000256" key="4">
    <source>
        <dbReference type="ARBA" id="ARBA00022448"/>
    </source>
</evidence>
<dbReference type="PANTHER" id="PTHR45662:SF2">
    <property type="entry name" value="PHOSPHATIDYLINOSITOL-3-PHOSPHATASE SAC1"/>
    <property type="match status" value="1"/>
</dbReference>
<dbReference type="GO" id="GO:0046856">
    <property type="term" value="P:phosphatidylinositol dephosphorylation"/>
    <property type="evidence" value="ECO:0007669"/>
    <property type="project" value="TreeGrafter"/>
</dbReference>
<evidence type="ECO:0000256" key="5">
    <source>
        <dbReference type="ARBA" id="ARBA00022781"/>
    </source>
</evidence>
<accession>A0A9Q0MVI8</accession>
<dbReference type="InterPro" id="IPR036771">
    <property type="entry name" value="ATPsynth_dsu/esu_N"/>
</dbReference>
<dbReference type="PANTHER" id="PTHR45662">
    <property type="entry name" value="PHOSPHATIDYLINOSITIDE PHOSPHATASE SAC1"/>
    <property type="match status" value="1"/>
</dbReference>
<evidence type="ECO:0000256" key="13">
    <source>
        <dbReference type="ARBA" id="ARBA00031669"/>
    </source>
</evidence>
<evidence type="ECO:0000256" key="12">
    <source>
        <dbReference type="ARBA" id="ARBA00023310"/>
    </source>
</evidence>
<evidence type="ECO:0000256" key="6">
    <source>
        <dbReference type="ARBA" id="ARBA00022792"/>
    </source>
</evidence>
<keyword evidence="9" id="KW-0496">Mitochondrion</keyword>
<evidence type="ECO:0000256" key="7">
    <source>
        <dbReference type="ARBA" id="ARBA00022946"/>
    </source>
</evidence>
<keyword evidence="11" id="KW-0139">CF(1)</keyword>
<dbReference type="FunFam" id="2.60.15.10:FF:000004">
    <property type="entry name" value="ATP synthase subunit delta, mitochondrial"/>
    <property type="match status" value="1"/>
</dbReference>
<dbReference type="Gene3D" id="2.60.15.10">
    <property type="entry name" value="F0F1 ATP synthase delta/epsilon subunit, N-terminal"/>
    <property type="match status" value="1"/>
</dbReference>
<evidence type="ECO:0000256" key="10">
    <source>
        <dbReference type="ARBA" id="ARBA00023136"/>
    </source>
</evidence>
<evidence type="ECO:0000256" key="16">
    <source>
        <dbReference type="ARBA" id="ARBA00040795"/>
    </source>
</evidence>
<dbReference type="GO" id="GO:0043812">
    <property type="term" value="F:phosphatidylinositol-4-phosphate phosphatase activity"/>
    <property type="evidence" value="ECO:0007669"/>
    <property type="project" value="TreeGrafter"/>
</dbReference>
<dbReference type="OrthoDB" id="405996at2759"/>
<dbReference type="EMBL" id="WJQU01000003">
    <property type="protein sequence ID" value="KAJ6638753.1"/>
    <property type="molecule type" value="Genomic_DNA"/>
</dbReference>
<dbReference type="InterPro" id="IPR020546">
    <property type="entry name" value="ATP_synth_F1_dsu/esu_N"/>
</dbReference>
<name>A0A9Q0MVI8_9DIPT</name>
<organism evidence="21 22">
    <name type="scientific">Pseudolycoriella hygida</name>
    <dbReference type="NCBI Taxonomy" id="35572"/>
    <lineage>
        <taxon>Eukaryota</taxon>
        <taxon>Metazoa</taxon>
        <taxon>Ecdysozoa</taxon>
        <taxon>Arthropoda</taxon>
        <taxon>Hexapoda</taxon>
        <taxon>Insecta</taxon>
        <taxon>Pterygota</taxon>
        <taxon>Neoptera</taxon>
        <taxon>Endopterygota</taxon>
        <taxon>Diptera</taxon>
        <taxon>Nematocera</taxon>
        <taxon>Sciaroidea</taxon>
        <taxon>Sciaridae</taxon>
        <taxon>Pseudolycoriella</taxon>
    </lineage>
</organism>
<dbReference type="GO" id="GO:0045259">
    <property type="term" value="C:proton-transporting ATP synthase complex"/>
    <property type="evidence" value="ECO:0007669"/>
    <property type="project" value="UniProtKB-KW"/>
</dbReference>
<evidence type="ECO:0000313" key="21">
    <source>
        <dbReference type="EMBL" id="KAJ6638753.1"/>
    </source>
</evidence>
<keyword evidence="6" id="KW-0999">Mitochondrion inner membrane</keyword>
<dbReference type="EC" id="3.1.3.64" evidence="3"/>
<evidence type="ECO:0000256" key="2">
    <source>
        <dbReference type="ARBA" id="ARBA00005712"/>
    </source>
</evidence>
<dbReference type="InterPro" id="IPR002013">
    <property type="entry name" value="SAC_dom"/>
</dbReference>
<feature type="domain" description="SAC" evidence="20">
    <location>
        <begin position="269"/>
        <end position="599"/>
    </location>
</feature>
<evidence type="ECO:0000259" key="20">
    <source>
        <dbReference type="PROSITE" id="PS50275"/>
    </source>
</evidence>
<dbReference type="GO" id="GO:0004438">
    <property type="term" value="F:phosphatidylinositol-3-phosphate phosphatase activity"/>
    <property type="evidence" value="ECO:0007669"/>
    <property type="project" value="UniProtKB-EC"/>
</dbReference>
<gene>
    <name evidence="21" type="primary">Sac1</name>
    <name evidence="21" type="ORF">Bhyg_11491</name>
</gene>
<proteinExistence type="inferred from homology"/>
<comment type="caution">
    <text evidence="21">The sequence shown here is derived from an EMBL/GenBank/DDBJ whole genome shotgun (WGS) entry which is preliminary data.</text>
</comment>
<evidence type="ECO:0000256" key="14">
    <source>
        <dbReference type="ARBA" id="ARBA00036631"/>
    </source>
</evidence>
<sequence>MSSVFRNSAILVRRGARLMQSRNYADEAMKLTFAAANKVFYDKAEVKQVDVPSFSGDFGILAAHVPTLAVLKPGVVTVYEKDGATKKVFVSSGTVTVNVDSSVQVLAEEAHPVENLDVRAAQDTLQAAQQQLSSAKDDKERAEATIAVEVAELVVSALNYISSDKFIIEPRGVNEQLVISRTTKDVTVQARSYQSIESRATRRICGIIGTINLINGFNLIVATHREYVGQINGQVIWRLAGYDIIPYTSATHFLSVSQKAQNDTYLSMLHKMLDTPYFYFSYSYDLTHTLQRLHSMPPDFLQMGLNERAEPRFVWNKFLLQPFQSHNLKSYCLPLIHGFVSINQLNINNNQFTWILVSRRSVQRAGVRLFSRGIDRNGNCSNFVETEQIVEFAGDRTSFVQTRGSIPLFWVQSPNLQYKPKPKIDSLKDHMNLAAASKHLDTQMQLYGRQVLVNLIDHRGAEGVLETGFANIIAQINNAAVRYESFDFHSECRKMRWDRLNILIDRLAHEQDDFGWFHLRRDGTLLSSQDGVFRTNCVDCLDRTNVVQSMLAKRSLKLILTKLEILNAGQTIDSTVTLSSLYKNVWADNADLVSIQYSGTGALKTDFTRTGKRTISGAMMDGYNSMVRYWKNNFNDGFRQDSIDLFLGNYVVQGADEGSILPCPLHVVKGWKQRTFPSLLVFACAMFFSSAVLPQVYNTENMLFLMFWGMAVGFTSRTIFRHGEEFVDWPKLVSFNSDP</sequence>
<dbReference type="SUPFAM" id="SSF46604">
    <property type="entry name" value="Epsilon subunit of F1F0-ATP synthase C-terminal domain"/>
    <property type="match status" value="1"/>
</dbReference>
<dbReference type="HAMAP" id="MF_00530">
    <property type="entry name" value="ATP_synth_epsil_bac"/>
    <property type="match status" value="1"/>
</dbReference>
<keyword evidence="7" id="KW-0809">Transit peptide</keyword>
<evidence type="ECO:0000256" key="18">
    <source>
        <dbReference type="ARBA" id="ARBA00041911"/>
    </source>
</evidence>
<protein>
    <recommendedName>
        <fullName evidence="16">Phosphatidylinositol-3-phosphatase SAC1</fullName>
        <ecNumber evidence="3">3.1.3.64</ecNumber>
    </recommendedName>
    <alternativeName>
        <fullName evidence="13">F-ATPase delta subunit</fullName>
    </alternativeName>
    <alternativeName>
        <fullName evidence="18">Phosphatidylinositol-4-phosphate phosphatase</fullName>
    </alternativeName>
    <alternativeName>
        <fullName evidence="17">Suppressor of actin mutations 1-like protein</fullName>
    </alternativeName>
</protein>
<evidence type="ECO:0000313" key="22">
    <source>
        <dbReference type="Proteomes" id="UP001151699"/>
    </source>
</evidence>
<evidence type="ECO:0000256" key="3">
    <source>
        <dbReference type="ARBA" id="ARBA00013038"/>
    </source>
</evidence>
<evidence type="ECO:0000256" key="11">
    <source>
        <dbReference type="ARBA" id="ARBA00023196"/>
    </source>
</evidence>
<keyword evidence="4" id="KW-0813">Transport</keyword>
<evidence type="ECO:0000256" key="8">
    <source>
        <dbReference type="ARBA" id="ARBA00023065"/>
    </source>
</evidence>
<evidence type="ECO:0000256" key="9">
    <source>
        <dbReference type="ARBA" id="ARBA00023128"/>
    </source>
</evidence>
<evidence type="ECO:0000256" key="1">
    <source>
        <dbReference type="ARBA" id="ARBA00004273"/>
    </source>
</evidence>
<dbReference type="AlphaFoldDB" id="A0A9Q0MVI8"/>
<dbReference type="NCBIfam" id="TIGR01216">
    <property type="entry name" value="ATP_synt_epsi"/>
    <property type="match status" value="1"/>
</dbReference>
<keyword evidence="10" id="KW-0472">Membrane</keyword>
<dbReference type="Proteomes" id="UP001151699">
    <property type="component" value="Chromosome X"/>
</dbReference>
<comment type="catalytic activity">
    <reaction evidence="15">
        <text>a 1,2-diacyl-sn-glycero-3-phospho-(1D-myo-inositol 4-phosphate) + H2O = a 1,2-diacyl-sn-glycero-3-phospho-(1D-myo-inositol) + phosphate</text>
        <dbReference type="Rhea" id="RHEA:55652"/>
        <dbReference type="ChEBI" id="CHEBI:15377"/>
        <dbReference type="ChEBI" id="CHEBI:43474"/>
        <dbReference type="ChEBI" id="CHEBI:57880"/>
        <dbReference type="ChEBI" id="CHEBI:58178"/>
    </reaction>
    <physiologicalReaction direction="left-to-right" evidence="15">
        <dbReference type="Rhea" id="RHEA:55653"/>
    </physiologicalReaction>
</comment>
<dbReference type="Pfam" id="PF02383">
    <property type="entry name" value="Syja_N"/>
    <property type="match status" value="1"/>
</dbReference>
<evidence type="ECO:0000256" key="19">
    <source>
        <dbReference type="SAM" id="Coils"/>
    </source>
</evidence>
<reference evidence="21" key="1">
    <citation type="submission" date="2022-07" db="EMBL/GenBank/DDBJ databases">
        <authorList>
            <person name="Trinca V."/>
            <person name="Uliana J.V.C."/>
            <person name="Torres T.T."/>
            <person name="Ward R.J."/>
            <person name="Monesi N."/>
        </authorList>
    </citation>
    <scope>NUCLEOTIDE SEQUENCE</scope>
    <source>
        <strain evidence="21">HSMRA1968</strain>
        <tissue evidence="21">Whole embryos</tissue>
    </source>
</reference>
<comment type="subcellular location">
    <subcellularLocation>
        <location evidence="1">Mitochondrion inner membrane</location>
    </subcellularLocation>
</comment>
<dbReference type="Gene3D" id="1.20.5.440">
    <property type="entry name" value="ATP synthase delta/epsilon subunit, C-terminal domain"/>
    <property type="match status" value="1"/>
</dbReference>
<dbReference type="PROSITE" id="PS50275">
    <property type="entry name" value="SAC"/>
    <property type="match status" value="1"/>
</dbReference>
<dbReference type="InterPro" id="IPR036794">
    <property type="entry name" value="ATP_F1_dsu/esu_C_sf"/>
</dbReference>
<dbReference type="CDD" id="cd12152">
    <property type="entry name" value="F1-ATPase_delta"/>
    <property type="match status" value="1"/>
</dbReference>
<keyword evidence="19" id="KW-0175">Coiled coil</keyword>
<evidence type="ECO:0000256" key="15">
    <source>
        <dbReference type="ARBA" id="ARBA00036807"/>
    </source>
</evidence>
<dbReference type="GO" id="GO:0005743">
    <property type="term" value="C:mitochondrial inner membrane"/>
    <property type="evidence" value="ECO:0007669"/>
    <property type="project" value="UniProtKB-SubCell"/>
</dbReference>
<feature type="coiled-coil region" evidence="19">
    <location>
        <begin position="118"/>
        <end position="145"/>
    </location>
</feature>
<evidence type="ECO:0000256" key="17">
    <source>
        <dbReference type="ARBA" id="ARBA00041396"/>
    </source>
</evidence>
<comment type="catalytic activity">
    <reaction evidence="14">
        <text>a 1,2-diacyl-sn-glycero-3-phospho-(1D-myo-inositol-3-phosphate) + H2O = a 1,2-diacyl-sn-glycero-3-phospho-(1D-myo-inositol) + phosphate</text>
        <dbReference type="Rhea" id="RHEA:12316"/>
        <dbReference type="ChEBI" id="CHEBI:15377"/>
        <dbReference type="ChEBI" id="CHEBI:43474"/>
        <dbReference type="ChEBI" id="CHEBI:57880"/>
        <dbReference type="ChEBI" id="CHEBI:58088"/>
        <dbReference type="EC" id="3.1.3.64"/>
    </reaction>
    <physiologicalReaction direction="left-to-right" evidence="14">
        <dbReference type="Rhea" id="RHEA:12317"/>
    </physiologicalReaction>
</comment>
<keyword evidence="22" id="KW-1185">Reference proteome</keyword>
<dbReference type="GO" id="GO:0046933">
    <property type="term" value="F:proton-transporting ATP synthase activity, rotational mechanism"/>
    <property type="evidence" value="ECO:0007669"/>
    <property type="project" value="InterPro"/>
</dbReference>
<comment type="similarity">
    <text evidence="2">Belongs to the ATPase epsilon chain family.</text>
</comment>
<dbReference type="InterPro" id="IPR001469">
    <property type="entry name" value="ATP_synth_F1_dsu/esu"/>
</dbReference>
<dbReference type="SUPFAM" id="SSF51344">
    <property type="entry name" value="Epsilon subunit of F1F0-ATP synthase N-terminal domain"/>
    <property type="match status" value="1"/>
</dbReference>
<keyword evidence="8" id="KW-0406">Ion transport</keyword>
<dbReference type="GO" id="GO:0005783">
    <property type="term" value="C:endoplasmic reticulum"/>
    <property type="evidence" value="ECO:0007669"/>
    <property type="project" value="TreeGrafter"/>
</dbReference>